<evidence type="ECO:0000256" key="5">
    <source>
        <dbReference type="ARBA" id="ARBA00023136"/>
    </source>
</evidence>
<dbReference type="GO" id="GO:0016020">
    <property type="term" value="C:membrane"/>
    <property type="evidence" value="ECO:0007669"/>
    <property type="project" value="UniProtKB-SubCell"/>
</dbReference>
<dbReference type="AlphaFoldDB" id="A0A2P8VKW6"/>
<dbReference type="PANTHER" id="PTHR21716:SF4">
    <property type="entry name" value="TRANSMEMBRANE PROTEIN 245"/>
    <property type="match status" value="1"/>
</dbReference>
<dbReference type="EMBL" id="PYEP01000004">
    <property type="protein sequence ID" value="PSN07718.1"/>
    <property type="molecule type" value="Genomic_DNA"/>
</dbReference>
<feature type="transmembrane region" description="Helical" evidence="6">
    <location>
        <begin position="159"/>
        <end position="176"/>
    </location>
</feature>
<proteinExistence type="inferred from homology"/>
<feature type="transmembrane region" description="Helical" evidence="6">
    <location>
        <begin position="206"/>
        <end position="233"/>
    </location>
</feature>
<evidence type="ECO:0000256" key="2">
    <source>
        <dbReference type="ARBA" id="ARBA00009773"/>
    </source>
</evidence>
<protein>
    <submittedName>
        <fullName evidence="7">AI-2E family transporter</fullName>
    </submittedName>
</protein>
<feature type="transmembrane region" description="Helical" evidence="6">
    <location>
        <begin position="310"/>
        <end position="343"/>
    </location>
</feature>
<reference evidence="7 8" key="1">
    <citation type="submission" date="2018-03" db="EMBL/GenBank/DDBJ databases">
        <title>Draft genome sequence of the first documented clinical Siccibacter turicensis isolate in Austria.</title>
        <authorList>
            <person name="Lepuschitz S."/>
            <person name="Pekard-Amenitsch S."/>
            <person name="Haunold R."/>
            <person name="Schill S."/>
            <person name="Mach R."/>
            <person name="Allerberger F."/>
            <person name="Ruppitsch W."/>
            <person name="Forsythe S.J."/>
        </authorList>
    </citation>
    <scope>NUCLEOTIDE SEQUENCE [LARGE SCALE GENOMIC DNA]</scope>
    <source>
        <strain evidence="7 8">6100069499-17</strain>
    </source>
</reference>
<feature type="transmembrane region" description="Helical" evidence="6">
    <location>
        <begin position="9"/>
        <end position="26"/>
    </location>
</feature>
<evidence type="ECO:0000313" key="8">
    <source>
        <dbReference type="Proteomes" id="UP000240212"/>
    </source>
</evidence>
<comment type="similarity">
    <text evidence="2">Belongs to the autoinducer-2 exporter (AI-2E) (TC 2.A.86) family.</text>
</comment>
<evidence type="ECO:0000256" key="4">
    <source>
        <dbReference type="ARBA" id="ARBA00022989"/>
    </source>
</evidence>
<keyword evidence="4 6" id="KW-1133">Transmembrane helix</keyword>
<feature type="transmembrane region" description="Helical" evidence="6">
    <location>
        <begin position="62"/>
        <end position="85"/>
    </location>
</feature>
<gene>
    <name evidence="7" type="ORF">C7G83_11370</name>
</gene>
<keyword evidence="5 6" id="KW-0472">Membrane</keyword>
<evidence type="ECO:0000256" key="6">
    <source>
        <dbReference type="SAM" id="Phobius"/>
    </source>
</evidence>
<feature type="transmembrane region" description="Helical" evidence="6">
    <location>
        <begin position="32"/>
        <end position="50"/>
    </location>
</feature>
<organism evidence="7 8">
    <name type="scientific">Siccibacter turicensis</name>
    <dbReference type="NCBI Taxonomy" id="357233"/>
    <lineage>
        <taxon>Bacteria</taxon>
        <taxon>Pseudomonadati</taxon>
        <taxon>Pseudomonadota</taxon>
        <taxon>Gammaproteobacteria</taxon>
        <taxon>Enterobacterales</taxon>
        <taxon>Enterobacteriaceae</taxon>
        <taxon>Siccibacter</taxon>
    </lineage>
</organism>
<evidence type="ECO:0000256" key="3">
    <source>
        <dbReference type="ARBA" id="ARBA00022692"/>
    </source>
</evidence>
<feature type="transmembrane region" description="Helical" evidence="6">
    <location>
        <begin position="272"/>
        <end position="290"/>
    </location>
</feature>
<keyword evidence="3 6" id="KW-0812">Transmembrane</keyword>
<evidence type="ECO:0000313" key="7">
    <source>
        <dbReference type="EMBL" id="PSN07718.1"/>
    </source>
</evidence>
<feature type="transmembrane region" description="Helical" evidence="6">
    <location>
        <begin position="239"/>
        <end position="260"/>
    </location>
</feature>
<evidence type="ECO:0000256" key="1">
    <source>
        <dbReference type="ARBA" id="ARBA00004141"/>
    </source>
</evidence>
<accession>A0A2P8VKW6</accession>
<dbReference type="OrthoDB" id="106838at2"/>
<comment type="subcellular location">
    <subcellularLocation>
        <location evidence="1">Membrane</location>
        <topology evidence="1">Multi-pass membrane protein</topology>
    </subcellularLocation>
</comment>
<dbReference type="STRING" id="1388748.GCA_000463155_02055"/>
<dbReference type="InterPro" id="IPR002549">
    <property type="entry name" value="AI-2E-like"/>
</dbReference>
<dbReference type="PANTHER" id="PTHR21716">
    <property type="entry name" value="TRANSMEMBRANE PROTEIN"/>
    <property type="match status" value="1"/>
</dbReference>
<dbReference type="RefSeq" id="WP_106877320.1">
    <property type="nucleotide sequence ID" value="NZ_PYEP01000004.1"/>
</dbReference>
<dbReference type="Pfam" id="PF01594">
    <property type="entry name" value="AI-2E_transport"/>
    <property type="match status" value="1"/>
</dbReference>
<comment type="caution">
    <text evidence="7">The sequence shown here is derived from an EMBL/GenBank/DDBJ whole genome shotgun (WGS) entry which is preliminary data.</text>
</comment>
<dbReference type="Proteomes" id="UP000240212">
    <property type="component" value="Unassembled WGS sequence"/>
</dbReference>
<sequence length="371" mass="40355">MLTGRTSKVLFALILALVTLAFFNILRPYVSPVLWAAILAVIFYKTKIWIGRATGGRNGIASLLTLLLICLIVFTPLVIVTSSLASELNTVYRTMQNDNASMSSLFNDVVSYLPDWARRIMADYQIDNLSAIRSKLSAMALQGSQYAAGSVLLISRNTFSLAIGFGVMLYLLFFFLKDGARLVEMIFKAIPLDNHMKYRLFARFAAVARATVKGTIVVAVVQGVLGGIAFWAAGIEASLLWGALMAFLSLIPAVGTALIWVPAAIYLFATGLLLKGILLTLWFVVVVGLSDNLLRPLLVGKDIRMPDWLILIATLGGLSVYGINGFVIGPLIAALFVTCWNYFYLADSEKRRITGDDPLTPGQKEAGPTGD</sequence>
<name>A0A2P8VKW6_9ENTR</name>
<keyword evidence="8" id="KW-1185">Reference proteome</keyword>